<dbReference type="InterPro" id="IPR017871">
    <property type="entry name" value="ABC_transporter-like_CS"/>
</dbReference>
<dbReference type="Gene3D" id="3.40.50.300">
    <property type="entry name" value="P-loop containing nucleotide triphosphate hydrolases"/>
    <property type="match status" value="1"/>
</dbReference>
<dbReference type="InterPro" id="IPR003439">
    <property type="entry name" value="ABC_transporter-like_ATP-bd"/>
</dbReference>
<dbReference type="GO" id="GO:0005524">
    <property type="term" value="F:ATP binding"/>
    <property type="evidence" value="ECO:0007669"/>
    <property type="project" value="UniProtKB-KW"/>
</dbReference>
<sequence length="472" mass="53192">MGDSLPASFTIGSSAENLFQIDHHLVAEKHVLIMKLDDGSFLVRDISQTSILLVNRQTVSVARVDKTRKLCLGSEKVSFCIKDIEKALEQGRKDLTSNFSKKNVHYYKLEPSRRYSLGANPQCDIQLNSPTLDWLAGSISFDKSWQISMNDRPSKTLSEKTIRIDRYDFSLDASNNELEVCVAENDVLQTKALSVKTESGRSILHDINLKLHSGSFVGIIGPSGAGKSTLMKVLCGLKEPSEGKLHLNGRSLLKNQTLSRKLKYVPQFDVVQDYLTVLENIEYASKLRLPISWPNEALTKRALEIVQMVGLTHVVNHRANVISGGQRQRVNLAMEMVLEPKFLFADECCSGLSAGDTSKIMQVFRTLADNGTGVVLTIHTPDIESLAMMDYLLVLDTGGYMAYYGPSQPDAIEYFTEKRISPHHSPKVIFDILEMTDENDISKRLIEPQQWYERFKSSEYYQRYVEKTHSNQ</sequence>
<dbReference type="InterPro" id="IPR027417">
    <property type="entry name" value="P-loop_NTPase"/>
</dbReference>
<reference evidence="9 10" key="1">
    <citation type="submission" date="2023-06" db="EMBL/GenBank/DDBJ databases">
        <title>Alteromonas sp. ASW11-36 isolated from intertidal sand.</title>
        <authorList>
            <person name="Li Y."/>
        </authorList>
    </citation>
    <scope>NUCLEOTIDE SEQUENCE [LARGE SCALE GENOMIC DNA]</scope>
    <source>
        <strain evidence="9 10">ASW11-36</strain>
    </source>
</reference>
<keyword evidence="5 9" id="KW-0067">ATP-binding</keyword>
<name>A0ABT7SW98_9ALTE</name>
<evidence type="ECO:0000256" key="1">
    <source>
        <dbReference type="ARBA" id="ARBA00004141"/>
    </source>
</evidence>
<dbReference type="RefSeq" id="WP_289364747.1">
    <property type="nucleotide sequence ID" value="NZ_JAUCBP010000007.1"/>
</dbReference>
<evidence type="ECO:0000256" key="2">
    <source>
        <dbReference type="ARBA" id="ARBA00022448"/>
    </source>
</evidence>
<protein>
    <submittedName>
        <fullName evidence="9">ATP-binding cassette domain-containing protein</fullName>
    </submittedName>
</protein>
<dbReference type="PROSITE" id="PS00211">
    <property type="entry name" value="ABC_TRANSPORTER_1"/>
    <property type="match status" value="1"/>
</dbReference>
<dbReference type="InterPro" id="IPR000253">
    <property type="entry name" value="FHA_dom"/>
</dbReference>
<keyword evidence="6" id="KW-1133">Transmembrane helix</keyword>
<dbReference type="PANTHER" id="PTHR48041:SF139">
    <property type="entry name" value="PROTEIN SCARLET"/>
    <property type="match status" value="1"/>
</dbReference>
<dbReference type="EMBL" id="JAUCBP010000007">
    <property type="protein sequence ID" value="MDM7860450.1"/>
    <property type="molecule type" value="Genomic_DNA"/>
</dbReference>
<keyword evidence="10" id="KW-1185">Reference proteome</keyword>
<dbReference type="Pfam" id="PF00005">
    <property type="entry name" value="ABC_tran"/>
    <property type="match status" value="1"/>
</dbReference>
<proteinExistence type="predicted"/>
<keyword evidence="3" id="KW-0812">Transmembrane</keyword>
<evidence type="ECO:0000256" key="5">
    <source>
        <dbReference type="ARBA" id="ARBA00022840"/>
    </source>
</evidence>
<keyword evidence="2" id="KW-0813">Transport</keyword>
<organism evidence="9 10">
    <name type="scientific">Alteromonas arenosi</name>
    <dbReference type="NCBI Taxonomy" id="3055817"/>
    <lineage>
        <taxon>Bacteria</taxon>
        <taxon>Pseudomonadati</taxon>
        <taxon>Pseudomonadota</taxon>
        <taxon>Gammaproteobacteria</taxon>
        <taxon>Alteromonadales</taxon>
        <taxon>Alteromonadaceae</taxon>
        <taxon>Alteromonas/Salinimonas group</taxon>
        <taxon>Alteromonas</taxon>
    </lineage>
</organism>
<evidence type="ECO:0000259" key="8">
    <source>
        <dbReference type="PROSITE" id="PS50893"/>
    </source>
</evidence>
<dbReference type="PROSITE" id="PS50893">
    <property type="entry name" value="ABC_TRANSPORTER_2"/>
    <property type="match status" value="1"/>
</dbReference>
<dbReference type="InterPro" id="IPR003593">
    <property type="entry name" value="AAA+_ATPase"/>
</dbReference>
<dbReference type="InterPro" id="IPR008984">
    <property type="entry name" value="SMAD_FHA_dom_sf"/>
</dbReference>
<evidence type="ECO:0000256" key="4">
    <source>
        <dbReference type="ARBA" id="ARBA00022741"/>
    </source>
</evidence>
<dbReference type="SUPFAM" id="SSF49879">
    <property type="entry name" value="SMAD/FHA domain"/>
    <property type="match status" value="1"/>
</dbReference>
<evidence type="ECO:0000256" key="7">
    <source>
        <dbReference type="ARBA" id="ARBA00023136"/>
    </source>
</evidence>
<gene>
    <name evidence="9" type="ORF">QTP81_07565</name>
</gene>
<evidence type="ECO:0000256" key="3">
    <source>
        <dbReference type="ARBA" id="ARBA00022692"/>
    </source>
</evidence>
<accession>A0ABT7SW98</accession>
<dbReference type="Pfam" id="PF00498">
    <property type="entry name" value="FHA"/>
    <property type="match status" value="1"/>
</dbReference>
<keyword evidence="4" id="KW-0547">Nucleotide-binding</keyword>
<evidence type="ECO:0000313" key="10">
    <source>
        <dbReference type="Proteomes" id="UP001234343"/>
    </source>
</evidence>
<dbReference type="CDD" id="cd00060">
    <property type="entry name" value="FHA"/>
    <property type="match status" value="1"/>
</dbReference>
<evidence type="ECO:0000313" key="9">
    <source>
        <dbReference type="EMBL" id="MDM7860450.1"/>
    </source>
</evidence>
<feature type="domain" description="ABC transporter" evidence="8">
    <location>
        <begin position="188"/>
        <end position="422"/>
    </location>
</feature>
<evidence type="ECO:0000256" key="6">
    <source>
        <dbReference type="ARBA" id="ARBA00022989"/>
    </source>
</evidence>
<dbReference type="PANTHER" id="PTHR48041">
    <property type="entry name" value="ABC TRANSPORTER G FAMILY MEMBER 28"/>
    <property type="match status" value="1"/>
</dbReference>
<dbReference type="Proteomes" id="UP001234343">
    <property type="component" value="Unassembled WGS sequence"/>
</dbReference>
<dbReference type="SMART" id="SM00382">
    <property type="entry name" value="AAA"/>
    <property type="match status" value="1"/>
</dbReference>
<dbReference type="SUPFAM" id="SSF52540">
    <property type="entry name" value="P-loop containing nucleoside triphosphate hydrolases"/>
    <property type="match status" value="1"/>
</dbReference>
<dbReference type="Gene3D" id="2.60.200.20">
    <property type="match status" value="1"/>
</dbReference>
<dbReference type="InterPro" id="IPR050352">
    <property type="entry name" value="ABCG_transporters"/>
</dbReference>
<comment type="subcellular location">
    <subcellularLocation>
        <location evidence="1">Membrane</location>
        <topology evidence="1">Multi-pass membrane protein</topology>
    </subcellularLocation>
</comment>
<comment type="caution">
    <text evidence="9">The sequence shown here is derived from an EMBL/GenBank/DDBJ whole genome shotgun (WGS) entry which is preliminary data.</text>
</comment>
<keyword evidence="7" id="KW-0472">Membrane</keyword>